<evidence type="ECO:0000313" key="1">
    <source>
        <dbReference type="EMBL" id="KAG9396046.1"/>
    </source>
</evidence>
<proteinExistence type="predicted"/>
<dbReference type="Gene3D" id="2.130.10.30">
    <property type="entry name" value="Regulator of chromosome condensation 1/beta-lactamase-inhibitor protein II"/>
    <property type="match status" value="2"/>
</dbReference>
<protein>
    <submittedName>
        <fullName evidence="1">Regulator of chromosome condensation (RCC1) repeat</fullName>
    </submittedName>
</protein>
<gene>
    <name evidence="1" type="ORF">J8273_2398</name>
</gene>
<name>A0A8J6AVT4_9EUKA</name>
<dbReference type="Pfam" id="PF00415">
    <property type="entry name" value="RCC1"/>
    <property type="match status" value="1"/>
</dbReference>
<dbReference type="AlphaFoldDB" id="A0A8J6AVT4"/>
<accession>A0A8J6AVT4</accession>
<evidence type="ECO:0000313" key="2">
    <source>
        <dbReference type="Proteomes" id="UP000717585"/>
    </source>
</evidence>
<sequence length="495" mass="52573">MTAPCPIAAPFSIKIGRSRAPPPNSTPSLLSMPLSVLSTVLSHRQRPELEFLCRKTCMYMKNMRDMSYTLASDGTNILLCSSTRRLFLSGFNVGRQCGLGSTEPFVRTPSWVRLPPVIRVHASHEAVFAFTTNGIWAWGKNTHGRLGVGTVNPVVARPMKVQVAGTVVKLTVAPHAVFFRTLAGWFASGSNNHGALAICGNRKSFVVPQEIPDSADILEIWSGHQSTFAQRPETLSACGCNLFGCLGICLGVSSVDVLTPVALPEGMRVTSVVSSDYSSFILVGTRCFVCGSNPDGQLALPPCPFLSSPKPLPFPVDGVITRGHATVFASNGRIVVAGNNKSKQFPSDQPVLPGPLKLGVPFTVAKVTLGPGSLFLQSDGGAWFARGDNSNAQLGVGELEASIGHLGPVHRGSLLHVCPGTSVSFFIGNDGVYVSGNINSAGDSSGNESFFGDDLLRDRTVPQRVWDGAKCRLLELAPTLVVKKAVARAGRDHRG</sequence>
<dbReference type="OrthoDB" id="10253607at2759"/>
<reference evidence="1" key="1">
    <citation type="submission" date="2021-05" db="EMBL/GenBank/DDBJ databases">
        <title>A free-living protist that lacks canonical eukaryotic 1 DNA replication and segregation systems.</title>
        <authorList>
            <person name="Salas-Leiva D.E."/>
            <person name="Tromer E.C."/>
            <person name="Curtis B.A."/>
            <person name="Jerlstrom-Hultqvist J."/>
            <person name="Kolisko M."/>
            <person name="Yi Z."/>
            <person name="Salas-Leiva J.S."/>
            <person name="Gallot-Lavallee L."/>
            <person name="Kops G.J.P.L."/>
            <person name="Archibald J.M."/>
            <person name="Simpson A.G.B."/>
            <person name="Roger A.J."/>
        </authorList>
    </citation>
    <scope>NUCLEOTIDE SEQUENCE</scope>
    <source>
        <strain evidence="1">BICM</strain>
    </source>
</reference>
<dbReference type="PANTHER" id="PTHR45982:SF1">
    <property type="entry name" value="REGULATOR OF CHROMOSOME CONDENSATION"/>
    <property type="match status" value="1"/>
</dbReference>
<dbReference type="Proteomes" id="UP000717585">
    <property type="component" value="Unassembled WGS sequence"/>
</dbReference>
<keyword evidence="2" id="KW-1185">Reference proteome</keyword>
<dbReference type="PANTHER" id="PTHR45982">
    <property type="entry name" value="REGULATOR OF CHROMOSOME CONDENSATION"/>
    <property type="match status" value="1"/>
</dbReference>
<organism evidence="1 2">
    <name type="scientific">Carpediemonas membranifera</name>
    <dbReference type="NCBI Taxonomy" id="201153"/>
    <lineage>
        <taxon>Eukaryota</taxon>
        <taxon>Metamonada</taxon>
        <taxon>Carpediemonas-like organisms</taxon>
        <taxon>Carpediemonas</taxon>
    </lineage>
</organism>
<dbReference type="InterPro" id="IPR051553">
    <property type="entry name" value="Ran_GTPase-activating"/>
</dbReference>
<dbReference type="InterPro" id="IPR000408">
    <property type="entry name" value="Reg_chr_condens"/>
</dbReference>
<dbReference type="SUPFAM" id="SSF50985">
    <property type="entry name" value="RCC1/BLIP-II"/>
    <property type="match status" value="2"/>
</dbReference>
<dbReference type="InterPro" id="IPR009091">
    <property type="entry name" value="RCC1/BLIP-II"/>
</dbReference>
<dbReference type="EMBL" id="JAHDYR010000007">
    <property type="protein sequence ID" value="KAG9396046.1"/>
    <property type="molecule type" value="Genomic_DNA"/>
</dbReference>
<comment type="caution">
    <text evidence="1">The sequence shown here is derived from an EMBL/GenBank/DDBJ whole genome shotgun (WGS) entry which is preliminary data.</text>
</comment>